<dbReference type="HOGENOM" id="CLU_019238_0_0_1"/>
<dbReference type="OMA" id="PFHMEIC"/>
<dbReference type="EMBL" id="KQ971348">
    <property type="protein sequence ID" value="EFA04866.2"/>
    <property type="molecule type" value="Genomic_DNA"/>
</dbReference>
<gene>
    <name evidence="1" type="primary">AUGUSTUS-3.0.2_14920</name>
    <name evidence="1" type="ORF">TcasGA2_TC014920</name>
</gene>
<dbReference type="Proteomes" id="UP000007266">
    <property type="component" value="Linkage group 6"/>
</dbReference>
<name>D2A3Y5_TRICA</name>
<proteinExistence type="predicted"/>
<dbReference type="AlphaFoldDB" id="D2A3Y5"/>
<sequence length="355" mass="41459">MEPQITQRGQFFVLSNYVPASSQFKCHESITVTTQGDFTFIENLLPLVERWQGPVSVALYAPGTDFDRTVASIRYLRECTNHIIEKFVTFHIFFETEHTPETVSWPEGAFDCAQNPPFRESSAQTYKAENDLVYPINVGRNVAREMATTHFVLALDIELFPNPGFIPKFLDMIARDEPPLDRPYPRVFPLPVFEIKSGEKIPENKSQLREMLDKNLAIYFHKDICYSCHKIPKFDQWKRLNESQNFGVFRVVKRIHEHKHWEPFYVGTNAEPLYDERLSWEGRRNKMTNGFILCVLDYDLMVLDNAFLVHRPGIKEKSAKNERRSKLVKETNKLIEQRILPEMKVLYGFKDGCIV</sequence>
<protein>
    <submittedName>
        <fullName evidence="1">N-acetyllactosaminide beta-1,3-N-acetylglucosaminyltransferase-like Protein</fullName>
    </submittedName>
</protein>
<keyword evidence="2" id="KW-1185">Reference proteome</keyword>
<accession>D2A3Y5</accession>
<organism evidence="1 2">
    <name type="scientific">Tribolium castaneum</name>
    <name type="common">Red flour beetle</name>
    <dbReference type="NCBI Taxonomy" id="7070"/>
    <lineage>
        <taxon>Eukaryota</taxon>
        <taxon>Metazoa</taxon>
        <taxon>Ecdysozoa</taxon>
        <taxon>Arthropoda</taxon>
        <taxon>Hexapoda</taxon>
        <taxon>Insecta</taxon>
        <taxon>Pterygota</taxon>
        <taxon>Neoptera</taxon>
        <taxon>Endopterygota</taxon>
        <taxon>Coleoptera</taxon>
        <taxon>Polyphaga</taxon>
        <taxon>Cucujiformia</taxon>
        <taxon>Tenebrionidae</taxon>
        <taxon>Tenebrionidae incertae sedis</taxon>
        <taxon>Tribolium</taxon>
    </lineage>
</organism>
<dbReference type="PANTHER" id="PTHR47412:SF1">
    <property type="entry name" value="FI01434P-RELATED"/>
    <property type="match status" value="1"/>
</dbReference>
<evidence type="ECO:0000313" key="2">
    <source>
        <dbReference type="Proteomes" id="UP000007266"/>
    </source>
</evidence>
<dbReference type="STRING" id="7070.D2A3Y5"/>
<reference evidence="1 2" key="1">
    <citation type="journal article" date="2008" name="Nature">
        <title>The genome of the model beetle and pest Tribolium castaneum.</title>
        <authorList>
            <consortium name="Tribolium Genome Sequencing Consortium"/>
            <person name="Richards S."/>
            <person name="Gibbs R.A."/>
            <person name="Weinstock G.M."/>
            <person name="Brown S.J."/>
            <person name="Denell R."/>
            <person name="Beeman R.W."/>
            <person name="Gibbs R."/>
            <person name="Beeman R.W."/>
            <person name="Brown S.J."/>
            <person name="Bucher G."/>
            <person name="Friedrich M."/>
            <person name="Grimmelikhuijzen C.J."/>
            <person name="Klingler M."/>
            <person name="Lorenzen M."/>
            <person name="Richards S."/>
            <person name="Roth S."/>
            <person name="Schroder R."/>
            <person name="Tautz D."/>
            <person name="Zdobnov E.M."/>
            <person name="Muzny D."/>
            <person name="Gibbs R.A."/>
            <person name="Weinstock G.M."/>
            <person name="Attaway T."/>
            <person name="Bell S."/>
            <person name="Buhay C.J."/>
            <person name="Chandrabose M.N."/>
            <person name="Chavez D."/>
            <person name="Clerk-Blankenburg K.P."/>
            <person name="Cree A."/>
            <person name="Dao M."/>
            <person name="Davis C."/>
            <person name="Chacko J."/>
            <person name="Dinh H."/>
            <person name="Dugan-Rocha S."/>
            <person name="Fowler G."/>
            <person name="Garner T.T."/>
            <person name="Garnes J."/>
            <person name="Gnirke A."/>
            <person name="Hawes A."/>
            <person name="Hernandez J."/>
            <person name="Hines S."/>
            <person name="Holder M."/>
            <person name="Hume J."/>
            <person name="Jhangiani S.N."/>
            <person name="Joshi V."/>
            <person name="Khan Z.M."/>
            <person name="Jackson L."/>
            <person name="Kovar C."/>
            <person name="Kowis A."/>
            <person name="Lee S."/>
            <person name="Lewis L.R."/>
            <person name="Margolis J."/>
            <person name="Morgan M."/>
            <person name="Nazareth L.V."/>
            <person name="Nguyen N."/>
            <person name="Okwuonu G."/>
            <person name="Parker D."/>
            <person name="Richards S."/>
            <person name="Ruiz S.J."/>
            <person name="Santibanez J."/>
            <person name="Savard J."/>
            <person name="Scherer S.E."/>
            <person name="Schneider B."/>
            <person name="Sodergren E."/>
            <person name="Tautz D."/>
            <person name="Vattahil S."/>
            <person name="Villasana D."/>
            <person name="White C.S."/>
            <person name="Wright R."/>
            <person name="Park Y."/>
            <person name="Beeman R.W."/>
            <person name="Lord J."/>
            <person name="Oppert B."/>
            <person name="Lorenzen M."/>
            <person name="Brown S."/>
            <person name="Wang L."/>
            <person name="Savard J."/>
            <person name="Tautz D."/>
            <person name="Richards S."/>
            <person name="Weinstock G."/>
            <person name="Gibbs R.A."/>
            <person name="Liu Y."/>
            <person name="Worley K."/>
            <person name="Weinstock G."/>
            <person name="Elsik C.G."/>
            <person name="Reese J.T."/>
            <person name="Elhaik E."/>
            <person name="Landan G."/>
            <person name="Graur D."/>
            <person name="Arensburger P."/>
            <person name="Atkinson P."/>
            <person name="Beeman R.W."/>
            <person name="Beidler J."/>
            <person name="Brown S.J."/>
            <person name="Demuth J.P."/>
            <person name="Drury D.W."/>
            <person name="Du Y.Z."/>
            <person name="Fujiwara H."/>
            <person name="Lorenzen M."/>
            <person name="Maselli V."/>
            <person name="Osanai M."/>
            <person name="Park Y."/>
            <person name="Robertson H.M."/>
            <person name="Tu Z."/>
            <person name="Wang J.J."/>
            <person name="Wang S."/>
            <person name="Richards S."/>
            <person name="Song H."/>
            <person name="Zhang L."/>
            <person name="Sodergren E."/>
            <person name="Werner D."/>
            <person name="Stanke M."/>
            <person name="Morgenstern B."/>
            <person name="Solovyev V."/>
            <person name="Kosarev P."/>
            <person name="Brown G."/>
            <person name="Chen H.C."/>
            <person name="Ermolaeva O."/>
            <person name="Hlavina W."/>
            <person name="Kapustin Y."/>
            <person name="Kiryutin B."/>
            <person name="Kitts P."/>
            <person name="Maglott D."/>
            <person name="Pruitt K."/>
            <person name="Sapojnikov V."/>
            <person name="Souvorov A."/>
            <person name="Mackey A.J."/>
            <person name="Waterhouse R.M."/>
            <person name="Wyder S."/>
            <person name="Zdobnov E.M."/>
            <person name="Zdobnov E.M."/>
            <person name="Wyder S."/>
            <person name="Kriventseva E.V."/>
            <person name="Kadowaki T."/>
            <person name="Bork P."/>
            <person name="Aranda M."/>
            <person name="Bao R."/>
            <person name="Beermann A."/>
            <person name="Berns N."/>
            <person name="Bolognesi R."/>
            <person name="Bonneton F."/>
            <person name="Bopp D."/>
            <person name="Brown S.J."/>
            <person name="Bucher G."/>
            <person name="Butts T."/>
            <person name="Chaumot A."/>
            <person name="Denell R.E."/>
            <person name="Ferrier D.E."/>
            <person name="Friedrich M."/>
            <person name="Gordon C.M."/>
            <person name="Jindra M."/>
            <person name="Klingler M."/>
            <person name="Lan Q."/>
            <person name="Lattorff H.M."/>
            <person name="Laudet V."/>
            <person name="von Levetsow C."/>
            <person name="Liu Z."/>
            <person name="Lutz R."/>
            <person name="Lynch J.A."/>
            <person name="da Fonseca R.N."/>
            <person name="Posnien N."/>
            <person name="Reuter R."/>
            <person name="Roth S."/>
            <person name="Savard J."/>
            <person name="Schinko J.B."/>
            <person name="Schmitt C."/>
            <person name="Schoppmeier M."/>
            <person name="Schroder R."/>
            <person name="Shippy T.D."/>
            <person name="Simonnet F."/>
            <person name="Marques-Souza H."/>
            <person name="Tautz D."/>
            <person name="Tomoyasu Y."/>
            <person name="Trauner J."/>
            <person name="Van der Zee M."/>
            <person name="Vervoort M."/>
            <person name="Wittkopp N."/>
            <person name="Wimmer E.A."/>
            <person name="Yang X."/>
            <person name="Jones A.K."/>
            <person name="Sattelle D.B."/>
            <person name="Ebert P.R."/>
            <person name="Nelson D."/>
            <person name="Scott J.G."/>
            <person name="Beeman R.W."/>
            <person name="Muthukrishnan S."/>
            <person name="Kramer K.J."/>
            <person name="Arakane Y."/>
            <person name="Beeman R.W."/>
            <person name="Zhu Q."/>
            <person name="Hogenkamp D."/>
            <person name="Dixit R."/>
            <person name="Oppert B."/>
            <person name="Jiang H."/>
            <person name="Zou Z."/>
            <person name="Marshall J."/>
            <person name="Elpidina E."/>
            <person name="Vinokurov K."/>
            <person name="Oppert C."/>
            <person name="Zou Z."/>
            <person name="Evans J."/>
            <person name="Lu Z."/>
            <person name="Zhao P."/>
            <person name="Sumathipala N."/>
            <person name="Altincicek B."/>
            <person name="Vilcinskas A."/>
            <person name="Williams M."/>
            <person name="Hultmark D."/>
            <person name="Hetru C."/>
            <person name="Jiang H."/>
            <person name="Grimmelikhuijzen C.J."/>
            <person name="Hauser F."/>
            <person name="Cazzamali G."/>
            <person name="Williamson M."/>
            <person name="Park Y."/>
            <person name="Li B."/>
            <person name="Tanaka Y."/>
            <person name="Predel R."/>
            <person name="Neupert S."/>
            <person name="Schachtner J."/>
            <person name="Verleyen P."/>
            <person name="Raible F."/>
            <person name="Bork P."/>
            <person name="Friedrich M."/>
            <person name="Walden K.K."/>
            <person name="Robertson H.M."/>
            <person name="Angeli S."/>
            <person name="Foret S."/>
            <person name="Bucher G."/>
            <person name="Schuetz S."/>
            <person name="Maleszka R."/>
            <person name="Wimmer E.A."/>
            <person name="Beeman R.W."/>
            <person name="Lorenzen M."/>
            <person name="Tomoyasu Y."/>
            <person name="Miller S.C."/>
            <person name="Grossmann D."/>
            <person name="Bucher G."/>
        </authorList>
    </citation>
    <scope>NUCLEOTIDE SEQUENCE [LARGE SCALE GENOMIC DNA]</scope>
    <source>
        <strain evidence="1 2">Georgia GA2</strain>
    </source>
</reference>
<dbReference type="PANTHER" id="PTHR47412">
    <property type="entry name" value="FI01434P-RELATED"/>
    <property type="match status" value="1"/>
</dbReference>
<dbReference type="Pfam" id="PF13896">
    <property type="entry name" value="Glyco_transf_49"/>
    <property type="match status" value="1"/>
</dbReference>
<dbReference type="eggNOG" id="KOG3765">
    <property type="taxonomic scope" value="Eukaryota"/>
</dbReference>
<dbReference type="InParanoid" id="D2A3Y5"/>
<reference evidence="1 2" key="2">
    <citation type="journal article" date="2010" name="Nucleic Acids Res.">
        <title>BeetleBase in 2010: revisions to provide comprehensive genomic information for Tribolium castaneum.</title>
        <authorList>
            <person name="Kim H.S."/>
            <person name="Murphy T."/>
            <person name="Xia J."/>
            <person name="Caragea D."/>
            <person name="Park Y."/>
            <person name="Beeman R.W."/>
            <person name="Lorenzen M.D."/>
            <person name="Butcher S."/>
            <person name="Manak J.R."/>
            <person name="Brown S.J."/>
        </authorList>
    </citation>
    <scope>GENOME REANNOTATION</scope>
    <source>
        <strain evidence="1 2">Georgia GA2</strain>
    </source>
</reference>
<evidence type="ECO:0000313" key="1">
    <source>
        <dbReference type="EMBL" id="EFA04866.2"/>
    </source>
</evidence>